<proteinExistence type="predicted"/>
<name>A0ABY7FUX9_MYAAR</name>
<reference evidence="1" key="1">
    <citation type="submission" date="2022-11" db="EMBL/GenBank/DDBJ databases">
        <title>Centuries of genome instability and evolution in soft-shell clam transmissible cancer (bioRxiv).</title>
        <authorList>
            <person name="Hart S.F.M."/>
            <person name="Yonemitsu M.A."/>
            <person name="Giersch R.M."/>
            <person name="Beal B.F."/>
            <person name="Arriagada G."/>
            <person name="Davis B.W."/>
            <person name="Ostrander E.A."/>
            <person name="Goff S.P."/>
            <person name="Metzger M.J."/>
        </authorList>
    </citation>
    <scope>NUCLEOTIDE SEQUENCE</scope>
    <source>
        <strain evidence="1">MELC-2E11</strain>
        <tissue evidence="1">Siphon/mantle</tissue>
    </source>
</reference>
<keyword evidence="2" id="KW-1185">Reference proteome</keyword>
<organism evidence="1 2">
    <name type="scientific">Mya arenaria</name>
    <name type="common">Soft-shell clam</name>
    <dbReference type="NCBI Taxonomy" id="6604"/>
    <lineage>
        <taxon>Eukaryota</taxon>
        <taxon>Metazoa</taxon>
        <taxon>Spiralia</taxon>
        <taxon>Lophotrochozoa</taxon>
        <taxon>Mollusca</taxon>
        <taxon>Bivalvia</taxon>
        <taxon>Autobranchia</taxon>
        <taxon>Heteroconchia</taxon>
        <taxon>Euheterodonta</taxon>
        <taxon>Imparidentia</taxon>
        <taxon>Neoheterodontei</taxon>
        <taxon>Myida</taxon>
        <taxon>Myoidea</taxon>
        <taxon>Myidae</taxon>
        <taxon>Mya</taxon>
    </lineage>
</organism>
<dbReference type="Proteomes" id="UP001164746">
    <property type="component" value="Chromosome 14"/>
</dbReference>
<accession>A0ABY7FUX9</accession>
<gene>
    <name evidence="1" type="ORF">MAR_011704</name>
</gene>
<evidence type="ECO:0000313" key="1">
    <source>
        <dbReference type="EMBL" id="WAR26000.1"/>
    </source>
</evidence>
<sequence length="95" mass="10986">MPEDPSIKIVSQLGISKDRKKASSQCQKFCPLNLYHNGRIVQQRNTENTLRKKCQTSEKMLSKTSLHESIGFDEDSRVTDWMHIPKMVLSGRYCK</sequence>
<protein>
    <submittedName>
        <fullName evidence="1">Uncharacterized protein</fullName>
    </submittedName>
</protein>
<evidence type="ECO:0000313" key="2">
    <source>
        <dbReference type="Proteomes" id="UP001164746"/>
    </source>
</evidence>
<dbReference type="EMBL" id="CP111025">
    <property type="protein sequence ID" value="WAR26000.1"/>
    <property type="molecule type" value="Genomic_DNA"/>
</dbReference>